<accession>A0ABW7GVQ7</accession>
<gene>
    <name evidence="1" type="ORF">ACG01O_05495</name>
</gene>
<dbReference type="EMBL" id="JBIGIB010000001">
    <property type="protein sequence ID" value="MFG6466054.1"/>
    <property type="molecule type" value="Genomic_DNA"/>
</dbReference>
<comment type="caution">
    <text evidence="1">The sequence shown here is derived from an EMBL/GenBank/DDBJ whole genome shotgun (WGS) entry which is preliminary data.</text>
</comment>
<evidence type="ECO:0000313" key="1">
    <source>
        <dbReference type="EMBL" id="MFG6466054.1"/>
    </source>
</evidence>
<protein>
    <submittedName>
        <fullName evidence="1">Uncharacterized protein</fullName>
    </submittedName>
</protein>
<evidence type="ECO:0000313" key="2">
    <source>
        <dbReference type="Proteomes" id="UP001606303"/>
    </source>
</evidence>
<sequence>MPTSDLPLPLALAFPESRREAFASYAGHWLANEALTFTPGETVRVAGQALTLPRRINLNRRKLVDSWGCDNVQREHADLVLALGSRHHDGYYRESCVRKLLAGQPSWTLPYVLAPLGEYVLEIGEAILDGWDMLDSGALSSFCADNPALVDRLRRRATSYWDCYYRTRFPRQDDYPPWQALCRLP</sequence>
<proteinExistence type="predicted"/>
<dbReference type="RefSeq" id="WP_394382100.1">
    <property type="nucleotide sequence ID" value="NZ_JBIGIB010000001.1"/>
</dbReference>
<organism evidence="1 2">
    <name type="scientific">Pelomonas baiyunensis</name>
    <dbReference type="NCBI Taxonomy" id="3299026"/>
    <lineage>
        <taxon>Bacteria</taxon>
        <taxon>Pseudomonadati</taxon>
        <taxon>Pseudomonadota</taxon>
        <taxon>Betaproteobacteria</taxon>
        <taxon>Burkholderiales</taxon>
        <taxon>Sphaerotilaceae</taxon>
        <taxon>Roseateles</taxon>
    </lineage>
</organism>
<dbReference type="Proteomes" id="UP001606303">
    <property type="component" value="Unassembled WGS sequence"/>
</dbReference>
<reference evidence="1 2" key="1">
    <citation type="submission" date="2024-08" db="EMBL/GenBank/DDBJ databases">
        <authorList>
            <person name="Lu H."/>
        </authorList>
    </citation>
    <scope>NUCLEOTIDE SEQUENCE [LARGE SCALE GENOMIC DNA]</scope>
    <source>
        <strain evidence="1 2">BYS87W</strain>
    </source>
</reference>
<name>A0ABW7GVQ7_9BURK</name>
<keyword evidence="2" id="KW-1185">Reference proteome</keyword>